<evidence type="ECO:0000256" key="1">
    <source>
        <dbReference type="RuleBase" id="RU363098"/>
    </source>
</evidence>
<comment type="caution">
    <text evidence="4">The sequence shown here is derived from an EMBL/GenBank/DDBJ whole genome shotgun (WGS) entry which is preliminary data.</text>
</comment>
<feature type="compositionally biased region" description="Polar residues" evidence="2">
    <location>
        <begin position="1"/>
        <end position="13"/>
    </location>
</feature>
<name>A0ABR3TE75_9PEZI</name>
<dbReference type="EMBL" id="JAJVDC020000002">
    <property type="protein sequence ID" value="KAL1637840.1"/>
    <property type="molecule type" value="Genomic_DNA"/>
</dbReference>
<keyword evidence="1" id="KW-0696">RNA-directed RNA polymerase</keyword>
<organism evidence="4 5">
    <name type="scientific">Neofusicoccum ribis</name>
    <dbReference type="NCBI Taxonomy" id="45134"/>
    <lineage>
        <taxon>Eukaryota</taxon>
        <taxon>Fungi</taxon>
        <taxon>Dikarya</taxon>
        <taxon>Ascomycota</taxon>
        <taxon>Pezizomycotina</taxon>
        <taxon>Dothideomycetes</taxon>
        <taxon>Dothideomycetes incertae sedis</taxon>
        <taxon>Botryosphaeriales</taxon>
        <taxon>Botryosphaeriaceae</taxon>
        <taxon>Neofusicoccum</taxon>
    </lineage>
</organism>
<dbReference type="Gene3D" id="1.10.8.790">
    <property type="entry name" value="RNA-dependent RNA polymerase, slab domain, helical subdomain-like"/>
    <property type="match status" value="1"/>
</dbReference>
<protein>
    <recommendedName>
        <fullName evidence="1">RNA-dependent RNA polymerase</fullName>
        <ecNumber evidence="1">2.7.7.48</ecNumber>
    </recommendedName>
</protein>
<sequence>MSRSDSVFSTNRDNTTTANTSFTTSVYPSQPSKSQQVEELNSSGTFGSIGTEIDWTQAEEKAIDATSFGPANPFEEFDMNAGHDTFQSSPNVVSPSKNMEHHQVKSLPRAGLFVPEISRRLERMSFKHRWEFMRVALNVELDPDDLLPKTHNEDWQEYAALWDYFEKHDALKGSLKDLKRSSEKAWSAAEVVFENNTLKAFENITLKATLVFNQTNVGPLFRTQLQPLKIEDASCRFQRAFGGDRFLYLEIPAFERNQMPYHLKQQEQNLAVRFQEWLSFRPKSFLGRKWEVVQIEALKPKKQTMQRQESEVRGYRVILFATGGCDIDHKTPRRIHSSRRHEMTSFDLLNWFMPFDLNSHQAYLKAFARISLGLTTTLPGLVFKPSQVHFVKDTKANGELEDDQYNDNSLCWPRDKRKKRVMNDGCARISVGAAQQLWKRINKEGPLPSTFQGRIGGAKGMWMLSASPNTQDKEHHDVWIEISESQLKFKPHAEDIDRRDKTFDPHRLTFDLHSTESSAEQSVVYLSFFPILQDRGVKANDLKKLFENCLNQERENLLESVENPTHLRAWVNQQNTLAEERNREDDMTWQAGMPLQVQEKVVKLLESGFDTSCDYLADVTQRLVAKSLRLLRQKVRVPLPRCTYIKGVADPLGVLKPGEIHVQFSKSFIDETSGECLNFLNDQAVLVARNPALRRSDIQKVRASFNLKLAHLKDVLVFPTRGSYPLAGKLQGGDYDGDTFWVCWEPQLVEPFKNAPHPLEDPVPENYCIEVDRRRLRDMYKGRSIGNFLRSSFDFRCKANLLGPATKLHERVFYIENDLDSKNAKALADLHDLLVDFSKNGYVFDDEAYERFKRTCVKLPRHIPKTKYEEAREKDLKEKKMSAKQKAAKGKGLSDYERRSILDCLYFETIEPHTRKTLAMLEKRFGETKQFLDTDLEEPFLAEQREAKLRANEDDHAICSELKNLIDSLDHIRRRWGDLLHAKSKRFALAGAAAMADAFDDPDTYNAALDECFTLFTELEPKNATNSAIISRWTKRDLMPGAPTHWELLKASALYHLWMRSKGDKSSTFVFHMAGDDLCWIKAYRTGTAHPVVHSMWANMKPKKIKKAGFSGEGKRGREGERRFGGSLRDAVADDDEEAMEETIYESAGEIGGGNDE</sequence>
<evidence type="ECO:0000256" key="2">
    <source>
        <dbReference type="SAM" id="MobiDB-lite"/>
    </source>
</evidence>
<keyword evidence="1" id="KW-0694">RNA-binding</keyword>
<feature type="region of interest" description="Disordered" evidence="2">
    <location>
        <begin position="1"/>
        <end position="46"/>
    </location>
</feature>
<proteinExistence type="inferred from homology"/>
<accession>A0ABR3TE75</accession>
<feature type="domain" description="RDRP core" evidence="3">
    <location>
        <begin position="222"/>
        <end position="908"/>
    </location>
</feature>
<evidence type="ECO:0000259" key="3">
    <source>
        <dbReference type="Pfam" id="PF05183"/>
    </source>
</evidence>
<dbReference type="EC" id="2.7.7.48" evidence="1"/>
<gene>
    <name evidence="4" type="ORF">SLS56_000397</name>
</gene>
<dbReference type="PANTHER" id="PTHR23079">
    <property type="entry name" value="RNA-DEPENDENT RNA POLYMERASE"/>
    <property type="match status" value="1"/>
</dbReference>
<reference evidence="4 5" key="1">
    <citation type="submission" date="2024-02" db="EMBL/GenBank/DDBJ databases">
        <title>De novo assembly and annotation of 12 fungi associated with fruit tree decline syndrome in Ontario, Canada.</title>
        <authorList>
            <person name="Sulman M."/>
            <person name="Ellouze W."/>
            <person name="Ilyukhin E."/>
        </authorList>
    </citation>
    <scope>NUCLEOTIDE SEQUENCE [LARGE SCALE GENOMIC DNA]</scope>
    <source>
        <strain evidence="4 5">M1-105</strain>
    </source>
</reference>
<keyword evidence="1" id="KW-0808">Transferase</keyword>
<dbReference type="InterPro" id="IPR057596">
    <property type="entry name" value="RDRP_core"/>
</dbReference>
<feature type="region of interest" description="Disordered" evidence="2">
    <location>
        <begin position="1108"/>
        <end position="1157"/>
    </location>
</feature>
<comment type="catalytic activity">
    <reaction evidence="1">
        <text>RNA(n) + a ribonucleoside 5'-triphosphate = RNA(n+1) + diphosphate</text>
        <dbReference type="Rhea" id="RHEA:21248"/>
        <dbReference type="Rhea" id="RHEA-COMP:14527"/>
        <dbReference type="Rhea" id="RHEA-COMP:17342"/>
        <dbReference type="ChEBI" id="CHEBI:33019"/>
        <dbReference type="ChEBI" id="CHEBI:61557"/>
        <dbReference type="ChEBI" id="CHEBI:140395"/>
        <dbReference type="EC" id="2.7.7.48"/>
    </reaction>
</comment>
<feature type="compositionally biased region" description="Acidic residues" evidence="2">
    <location>
        <begin position="1133"/>
        <end position="1144"/>
    </location>
</feature>
<feature type="compositionally biased region" description="Low complexity" evidence="2">
    <location>
        <begin position="14"/>
        <end position="25"/>
    </location>
</feature>
<dbReference type="Pfam" id="PF05183">
    <property type="entry name" value="RdRP"/>
    <property type="match status" value="1"/>
</dbReference>
<feature type="compositionally biased region" description="Basic and acidic residues" evidence="2">
    <location>
        <begin position="1113"/>
        <end position="1124"/>
    </location>
</feature>
<keyword evidence="5" id="KW-1185">Reference proteome</keyword>
<keyword evidence="1" id="KW-0548">Nucleotidyltransferase</keyword>
<dbReference type="Proteomes" id="UP001521116">
    <property type="component" value="Unassembled WGS sequence"/>
</dbReference>
<feature type="compositionally biased region" description="Polar residues" evidence="2">
    <location>
        <begin position="26"/>
        <end position="46"/>
    </location>
</feature>
<evidence type="ECO:0000313" key="5">
    <source>
        <dbReference type="Proteomes" id="UP001521116"/>
    </source>
</evidence>
<dbReference type="PANTHER" id="PTHR23079:SF55">
    <property type="entry name" value="RNA-DIRECTED RNA POLYMERASE"/>
    <property type="match status" value="1"/>
</dbReference>
<comment type="similarity">
    <text evidence="1">Belongs to the RdRP family.</text>
</comment>
<evidence type="ECO:0000313" key="4">
    <source>
        <dbReference type="EMBL" id="KAL1637840.1"/>
    </source>
</evidence>
<dbReference type="InterPro" id="IPR007855">
    <property type="entry name" value="RDRP"/>
</dbReference>